<feature type="transmembrane region" description="Helical" evidence="2">
    <location>
        <begin position="152"/>
        <end position="172"/>
    </location>
</feature>
<protein>
    <submittedName>
        <fullName evidence="4">Cytochrome c oxidase subunit I</fullName>
    </submittedName>
</protein>
<dbReference type="Gene3D" id="1.20.210.10">
    <property type="entry name" value="Cytochrome c oxidase-like, subunit I domain"/>
    <property type="match status" value="1"/>
</dbReference>
<evidence type="ECO:0000313" key="4">
    <source>
        <dbReference type="EMBL" id="AEB12236.1"/>
    </source>
</evidence>
<feature type="transmembrane region" description="Helical" evidence="2">
    <location>
        <begin position="184"/>
        <end position="208"/>
    </location>
</feature>
<accession>F2NPF5</accession>
<feature type="transmembrane region" description="Helical" evidence="2">
    <location>
        <begin position="73"/>
        <end position="93"/>
    </location>
</feature>
<dbReference type="STRING" id="869210.Marky_1501"/>
<feature type="transmembrane region" description="Helical" evidence="2">
    <location>
        <begin position="270"/>
        <end position="288"/>
    </location>
</feature>
<dbReference type="GO" id="GO:0004129">
    <property type="term" value="F:cytochrome-c oxidase activity"/>
    <property type="evidence" value="ECO:0007669"/>
    <property type="project" value="InterPro"/>
</dbReference>
<feature type="transmembrane region" description="Helical" evidence="2">
    <location>
        <begin position="424"/>
        <end position="443"/>
    </location>
</feature>
<feature type="transmembrane region" description="Helical" evidence="2">
    <location>
        <begin position="348"/>
        <end position="370"/>
    </location>
</feature>
<dbReference type="InterPro" id="IPR000883">
    <property type="entry name" value="Cyt_C_Oxase_1"/>
</dbReference>
<dbReference type="InterPro" id="IPR036927">
    <property type="entry name" value="Cyt_c_oxase-like_su1_sf"/>
</dbReference>
<dbReference type="KEGG" id="mhd:Marky_1501"/>
<dbReference type="PROSITE" id="PS50855">
    <property type="entry name" value="COX1"/>
    <property type="match status" value="1"/>
</dbReference>
<dbReference type="GO" id="GO:0020037">
    <property type="term" value="F:heme binding"/>
    <property type="evidence" value="ECO:0007669"/>
    <property type="project" value="InterPro"/>
</dbReference>
<feature type="transmembrane region" description="Helical" evidence="2">
    <location>
        <begin position="105"/>
        <end position="132"/>
    </location>
</feature>
<gene>
    <name evidence="4" type="ordered locus">Marky_1501</name>
</gene>
<dbReference type="GO" id="GO:0009060">
    <property type="term" value="P:aerobic respiration"/>
    <property type="evidence" value="ECO:0007669"/>
    <property type="project" value="InterPro"/>
</dbReference>
<evidence type="ECO:0000259" key="3">
    <source>
        <dbReference type="PROSITE" id="PS50855"/>
    </source>
</evidence>
<dbReference type="OrthoDB" id="9764568at2"/>
<dbReference type="SUPFAM" id="SSF81442">
    <property type="entry name" value="Cytochrome c oxidase subunit I-like"/>
    <property type="match status" value="1"/>
</dbReference>
<keyword evidence="2" id="KW-0812">Transmembrane</keyword>
<sequence length="560" mass="59382">MSLTAATSKLREGLKALTPGEKRILGVYFALALLALTAGAVGAMLLGLQAAGFVKLPPLTVFKALTVHASSAFFYWLYFVQAGVTLALILAYTPGARLQPPWSSLVWGGLGLMGIGWVVTVLSAMGGAAVLYSAPQPLTQQFKGGTAFLLGYILTDLGQVLVGIAAIATAILPKLRGQVREWSAITFAAALWNGLLVVASFIALIAYVPALQMMLGMTPFIKNFNYEMSWGVMFHNTHYLPLMSTVLVWYVLAEATTGVKSIYGERFSKFIFSLYLVLVPVTSPYHMFLEPEVPASTKLIGSILSAFIGVPTLAVGLIIASSLQAAAQGQGARGLFGWLRYLPWRNPAFSAIGLAPVSALAGGAVSYVLIQERFAPLVSDTFAVPGYFHFFTVGMVSLTFLGALVYMIPALTGRPLWLPSLTTALPYVLAVAVYVFGFAGVWAGYAGVPRRTLDVSFGGDAPALWVTLMSVVGTAGLVMVLVLLAYVAVLAVSALLNVRAGLRVEAFPVANLRPEDAAGQPAWFAPVTAGTLLVVMYAVTWVAFRLMQSLPLVTIGGGGH</sequence>
<evidence type="ECO:0000313" key="5">
    <source>
        <dbReference type="Proteomes" id="UP000007030"/>
    </source>
</evidence>
<keyword evidence="2" id="KW-1133">Transmembrane helix</keyword>
<name>F2NPF5_MARHT</name>
<proteinExistence type="predicted"/>
<dbReference type="AlphaFoldDB" id="F2NPF5"/>
<keyword evidence="1" id="KW-0679">Respiratory chain</keyword>
<keyword evidence="5" id="KW-1185">Reference proteome</keyword>
<dbReference type="eggNOG" id="COG0843">
    <property type="taxonomic scope" value="Bacteria"/>
</dbReference>
<dbReference type="GO" id="GO:0016020">
    <property type="term" value="C:membrane"/>
    <property type="evidence" value="ECO:0007669"/>
    <property type="project" value="InterPro"/>
</dbReference>
<keyword evidence="1" id="KW-0249">Electron transport</keyword>
<feature type="domain" description="Cytochrome oxidase subunit I profile" evidence="3">
    <location>
        <begin position="9"/>
        <end position="551"/>
    </location>
</feature>
<dbReference type="Pfam" id="PF00115">
    <property type="entry name" value="COX1"/>
    <property type="match status" value="1"/>
</dbReference>
<organism evidence="4 5">
    <name type="scientific">Marinithermus hydrothermalis (strain DSM 14884 / JCM 11576 / T1)</name>
    <dbReference type="NCBI Taxonomy" id="869210"/>
    <lineage>
        <taxon>Bacteria</taxon>
        <taxon>Thermotogati</taxon>
        <taxon>Deinococcota</taxon>
        <taxon>Deinococci</taxon>
        <taxon>Thermales</taxon>
        <taxon>Thermaceae</taxon>
        <taxon>Marinithermus</taxon>
    </lineage>
</organism>
<dbReference type="EMBL" id="CP002630">
    <property type="protein sequence ID" value="AEB12236.1"/>
    <property type="molecule type" value="Genomic_DNA"/>
</dbReference>
<feature type="transmembrane region" description="Helical" evidence="2">
    <location>
        <begin position="390"/>
        <end position="412"/>
    </location>
</feature>
<dbReference type="HOGENOM" id="CLU_033807_1_0_0"/>
<feature type="transmembrane region" description="Helical" evidence="2">
    <location>
        <begin position="522"/>
        <end position="544"/>
    </location>
</feature>
<keyword evidence="1" id="KW-0813">Transport</keyword>
<feature type="transmembrane region" description="Helical" evidence="2">
    <location>
        <begin position="463"/>
        <end position="496"/>
    </location>
</feature>
<keyword evidence="2" id="KW-0472">Membrane</keyword>
<dbReference type="RefSeq" id="WP_013704283.1">
    <property type="nucleotide sequence ID" value="NC_015387.1"/>
</dbReference>
<feature type="transmembrane region" description="Helical" evidence="2">
    <location>
        <begin position="25"/>
        <end position="53"/>
    </location>
</feature>
<dbReference type="Proteomes" id="UP000007030">
    <property type="component" value="Chromosome"/>
</dbReference>
<feature type="transmembrane region" description="Helical" evidence="2">
    <location>
        <begin position="300"/>
        <end position="327"/>
    </location>
</feature>
<evidence type="ECO:0000256" key="2">
    <source>
        <dbReference type="SAM" id="Phobius"/>
    </source>
</evidence>
<feature type="transmembrane region" description="Helical" evidence="2">
    <location>
        <begin position="228"/>
        <end position="250"/>
    </location>
</feature>
<evidence type="ECO:0000256" key="1">
    <source>
        <dbReference type="ARBA" id="ARBA00022660"/>
    </source>
</evidence>
<dbReference type="InterPro" id="IPR023616">
    <property type="entry name" value="Cyt_c_oxase-like_su1_dom"/>
</dbReference>
<reference evidence="4 5" key="1">
    <citation type="journal article" date="2012" name="Stand. Genomic Sci.">
        <title>Complete genome sequence of the aerobic, heterotroph Marinithermus hydrothermalis type strain (T1(T)) from a deep-sea hydrothermal vent chimney.</title>
        <authorList>
            <person name="Copeland A."/>
            <person name="Gu W."/>
            <person name="Yasawong M."/>
            <person name="Lapidus A."/>
            <person name="Lucas S."/>
            <person name="Deshpande S."/>
            <person name="Pagani I."/>
            <person name="Tapia R."/>
            <person name="Cheng J.F."/>
            <person name="Goodwin L.A."/>
            <person name="Pitluck S."/>
            <person name="Liolios K."/>
            <person name="Ivanova N."/>
            <person name="Mavromatis K."/>
            <person name="Mikhailova N."/>
            <person name="Pati A."/>
            <person name="Chen A."/>
            <person name="Palaniappan K."/>
            <person name="Land M."/>
            <person name="Pan C."/>
            <person name="Brambilla E.M."/>
            <person name="Rohde M."/>
            <person name="Tindall B.J."/>
            <person name="Sikorski J."/>
            <person name="Goker M."/>
            <person name="Detter J.C."/>
            <person name="Bristow J."/>
            <person name="Eisen J.A."/>
            <person name="Markowitz V."/>
            <person name="Hugenholtz P."/>
            <person name="Kyrpides N.C."/>
            <person name="Klenk H.P."/>
            <person name="Woyke T."/>
        </authorList>
    </citation>
    <scope>NUCLEOTIDE SEQUENCE [LARGE SCALE GENOMIC DNA]</scope>
    <source>
        <strain evidence="5">DSM 14884 / JCM 11576 / T1</strain>
    </source>
</reference>